<dbReference type="HOGENOM" id="CLU_069356_23_2_11"/>
<dbReference type="SUPFAM" id="SSF48498">
    <property type="entry name" value="Tetracyclin repressor-like, C-terminal domain"/>
    <property type="match status" value="1"/>
</dbReference>
<dbReference type="AlphaFoldDB" id="D3F782"/>
<dbReference type="GO" id="GO:0003677">
    <property type="term" value="F:DNA binding"/>
    <property type="evidence" value="ECO:0007669"/>
    <property type="project" value="UniProtKB-UniRule"/>
</dbReference>
<name>D3F782_CONWI</name>
<dbReference type="InterPro" id="IPR009057">
    <property type="entry name" value="Homeodomain-like_sf"/>
</dbReference>
<dbReference type="InterPro" id="IPR001647">
    <property type="entry name" value="HTH_TetR"/>
</dbReference>
<dbReference type="Proteomes" id="UP000008229">
    <property type="component" value="Chromosome"/>
</dbReference>
<protein>
    <submittedName>
        <fullName evidence="6">Transcriptional regulator, TetR family</fullName>
    </submittedName>
</protein>
<dbReference type="PANTHER" id="PTHR47506">
    <property type="entry name" value="TRANSCRIPTIONAL REGULATORY PROTEIN"/>
    <property type="match status" value="1"/>
</dbReference>
<reference evidence="7" key="2">
    <citation type="submission" date="2010-01" db="EMBL/GenBank/DDBJ databases">
        <title>The complete genome of Conexibacter woesei DSM 14684.</title>
        <authorList>
            <consortium name="US DOE Joint Genome Institute (JGI-PGF)"/>
            <person name="Lucas S."/>
            <person name="Copeland A."/>
            <person name="Lapidus A."/>
            <person name="Glavina del Rio T."/>
            <person name="Dalin E."/>
            <person name="Tice H."/>
            <person name="Bruce D."/>
            <person name="Goodwin L."/>
            <person name="Pitluck S."/>
            <person name="Kyrpides N."/>
            <person name="Mavromatis K."/>
            <person name="Ivanova N."/>
            <person name="Mikhailova N."/>
            <person name="Chertkov O."/>
            <person name="Brettin T."/>
            <person name="Detter J.C."/>
            <person name="Han C."/>
            <person name="Larimer F."/>
            <person name="Land M."/>
            <person name="Hauser L."/>
            <person name="Markowitz V."/>
            <person name="Cheng J.-F."/>
            <person name="Hugenholtz P."/>
            <person name="Woyke T."/>
            <person name="Wu D."/>
            <person name="Pukall R."/>
            <person name="Steenblock K."/>
            <person name="Schneider S."/>
            <person name="Klenk H.-P."/>
            <person name="Eisen J.A."/>
        </authorList>
    </citation>
    <scope>NUCLEOTIDE SEQUENCE [LARGE SCALE GENOMIC DNA]</scope>
    <source>
        <strain evidence="7">DSM 14684 / CIP 108061 / JCM 11494 / NBRC 100937 / ID131577</strain>
    </source>
</reference>
<dbReference type="SUPFAM" id="SSF46689">
    <property type="entry name" value="Homeodomain-like"/>
    <property type="match status" value="1"/>
</dbReference>
<evidence type="ECO:0000259" key="5">
    <source>
        <dbReference type="PROSITE" id="PS50977"/>
    </source>
</evidence>
<accession>D3F782</accession>
<keyword evidence="7" id="KW-1185">Reference proteome</keyword>
<keyword evidence="3" id="KW-0804">Transcription</keyword>
<reference evidence="6 7" key="1">
    <citation type="journal article" date="2010" name="Stand. Genomic Sci.">
        <title>Complete genome sequence of Conexibacter woesei type strain (ID131577).</title>
        <authorList>
            <person name="Pukall R."/>
            <person name="Lapidus A."/>
            <person name="Glavina Del Rio T."/>
            <person name="Copeland A."/>
            <person name="Tice H."/>
            <person name="Cheng J.-F."/>
            <person name="Lucas S."/>
            <person name="Chen F."/>
            <person name="Nolan M."/>
            <person name="Bruce D."/>
            <person name="Goodwin L."/>
            <person name="Pitluck S."/>
            <person name="Mavromatis K."/>
            <person name="Ivanova N."/>
            <person name="Ovchinnikova G."/>
            <person name="Pati A."/>
            <person name="Chen A."/>
            <person name="Palaniappan K."/>
            <person name="Land M."/>
            <person name="Hauser L."/>
            <person name="Chang Y.-J."/>
            <person name="Jeffries C.D."/>
            <person name="Chain P."/>
            <person name="Meincke L."/>
            <person name="Sims D."/>
            <person name="Brettin T."/>
            <person name="Detter J.C."/>
            <person name="Rohde M."/>
            <person name="Goeker M."/>
            <person name="Bristow J."/>
            <person name="Eisen J.A."/>
            <person name="Markowitz V."/>
            <person name="Kyrpides N.C."/>
            <person name="Klenk H.-P."/>
            <person name="Hugenholtz P."/>
        </authorList>
    </citation>
    <scope>NUCLEOTIDE SEQUENCE [LARGE SCALE GENOMIC DNA]</scope>
    <source>
        <strain evidence="7">DSM 14684 / CIP 108061 / JCM 11494 / NBRC 100937 / ID131577</strain>
    </source>
</reference>
<evidence type="ECO:0000256" key="1">
    <source>
        <dbReference type="ARBA" id="ARBA00023015"/>
    </source>
</evidence>
<dbReference type="Gene3D" id="1.10.357.10">
    <property type="entry name" value="Tetracycline Repressor, domain 2"/>
    <property type="match status" value="1"/>
</dbReference>
<dbReference type="STRING" id="469383.Cwoe_0417"/>
<dbReference type="KEGG" id="cwo:Cwoe_0417"/>
<evidence type="ECO:0000313" key="6">
    <source>
        <dbReference type="EMBL" id="ADB48853.1"/>
    </source>
</evidence>
<dbReference type="PROSITE" id="PS50977">
    <property type="entry name" value="HTH_TETR_2"/>
    <property type="match status" value="1"/>
</dbReference>
<feature type="domain" description="HTH tetR-type" evidence="5">
    <location>
        <begin position="3"/>
        <end position="63"/>
    </location>
</feature>
<dbReference type="RefSeq" id="WP_012931906.1">
    <property type="nucleotide sequence ID" value="NC_013739.1"/>
</dbReference>
<evidence type="ECO:0000256" key="4">
    <source>
        <dbReference type="PROSITE-ProRule" id="PRU00335"/>
    </source>
</evidence>
<evidence type="ECO:0000256" key="3">
    <source>
        <dbReference type="ARBA" id="ARBA00023163"/>
    </source>
</evidence>
<dbReference type="PANTHER" id="PTHR47506:SF1">
    <property type="entry name" value="HTH-TYPE TRANSCRIPTIONAL REGULATOR YJDC"/>
    <property type="match status" value="1"/>
</dbReference>
<dbReference type="InterPro" id="IPR036271">
    <property type="entry name" value="Tet_transcr_reg_TetR-rel_C_sf"/>
</dbReference>
<dbReference type="PRINTS" id="PR00455">
    <property type="entry name" value="HTHTETR"/>
</dbReference>
<dbReference type="EMBL" id="CP001854">
    <property type="protein sequence ID" value="ADB48853.1"/>
    <property type="molecule type" value="Genomic_DNA"/>
</dbReference>
<organism evidence="6 7">
    <name type="scientific">Conexibacter woesei (strain DSM 14684 / CCUG 47730 / CIP 108061 / JCM 11494 / NBRC 100937 / ID131577)</name>
    <dbReference type="NCBI Taxonomy" id="469383"/>
    <lineage>
        <taxon>Bacteria</taxon>
        <taxon>Bacillati</taxon>
        <taxon>Actinomycetota</taxon>
        <taxon>Thermoleophilia</taxon>
        <taxon>Solirubrobacterales</taxon>
        <taxon>Conexibacteraceae</taxon>
        <taxon>Conexibacter</taxon>
    </lineage>
</organism>
<dbReference type="eggNOG" id="COG1309">
    <property type="taxonomic scope" value="Bacteria"/>
</dbReference>
<evidence type="ECO:0000256" key="2">
    <source>
        <dbReference type="ARBA" id="ARBA00023125"/>
    </source>
</evidence>
<proteinExistence type="predicted"/>
<evidence type="ECO:0000313" key="7">
    <source>
        <dbReference type="Proteomes" id="UP000008229"/>
    </source>
</evidence>
<keyword evidence="1" id="KW-0805">Transcription regulation</keyword>
<dbReference type="OrthoDB" id="4214267at2"/>
<gene>
    <name evidence="6" type="ordered locus">Cwoe_0417</name>
</gene>
<sequence>MATRARDRLLQAARDLFYAEGIRAVGVERLLDRSGVGRASFYRHFDSKDALVVAMLRGYDEEYRAWLQARVAELGGEPLVLFDALAERAEQSGFRGCAFLNAMAEVSDPDSAVHRMGVEHKRAVTAYVAALLDEAGYADHDALARQLMVLMDGATVTAHYERTTDAARRARAAAAATLAAAAR</sequence>
<keyword evidence="2 4" id="KW-0238">DNA-binding</keyword>
<feature type="DNA-binding region" description="H-T-H motif" evidence="4">
    <location>
        <begin position="26"/>
        <end position="45"/>
    </location>
</feature>
<dbReference type="Pfam" id="PF00440">
    <property type="entry name" value="TetR_N"/>
    <property type="match status" value="1"/>
</dbReference>